<keyword evidence="5" id="KW-0812">Transmembrane</keyword>
<evidence type="ECO:0000256" key="3">
    <source>
        <dbReference type="ARBA" id="ARBA00022448"/>
    </source>
</evidence>
<feature type="chain" id="PRO_5040790809" evidence="8">
    <location>
        <begin position="22"/>
        <end position="248"/>
    </location>
</feature>
<protein>
    <submittedName>
        <fullName evidence="9">TolC family protein</fullName>
    </submittedName>
</protein>
<dbReference type="InterPro" id="IPR051906">
    <property type="entry name" value="TolC-like"/>
</dbReference>
<dbReference type="GO" id="GO:1990281">
    <property type="term" value="C:efflux pump complex"/>
    <property type="evidence" value="ECO:0007669"/>
    <property type="project" value="TreeGrafter"/>
</dbReference>
<dbReference type="PANTHER" id="PTHR30026:SF20">
    <property type="entry name" value="OUTER MEMBRANE PROTEIN TOLC"/>
    <property type="match status" value="1"/>
</dbReference>
<dbReference type="Gene3D" id="1.20.1600.10">
    <property type="entry name" value="Outer membrane efflux proteins (OEP)"/>
    <property type="match status" value="1"/>
</dbReference>
<evidence type="ECO:0000256" key="6">
    <source>
        <dbReference type="ARBA" id="ARBA00023136"/>
    </source>
</evidence>
<dbReference type="AlphaFoldDB" id="A0A9X1X652"/>
<comment type="subcellular location">
    <subcellularLocation>
        <location evidence="1">Cell outer membrane</location>
    </subcellularLocation>
</comment>
<keyword evidence="7" id="KW-0998">Cell outer membrane</keyword>
<dbReference type="PANTHER" id="PTHR30026">
    <property type="entry name" value="OUTER MEMBRANE PROTEIN TOLC"/>
    <property type="match status" value="1"/>
</dbReference>
<feature type="signal peptide" evidence="8">
    <location>
        <begin position="1"/>
        <end position="21"/>
    </location>
</feature>
<proteinExistence type="inferred from homology"/>
<dbReference type="EMBL" id="JALJEJ010000013">
    <property type="protein sequence ID" value="MCJ8211822.1"/>
    <property type="molecule type" value="Genomic_DNA"/>
</dbReference>
<comment type="similarity">
    <text evidence="2">Belongs to the outer membrane factor (OMF) (TC 1.B.17) family.</text>
</comment>
<evidence type="ECO:0000256" key="1">
    <source>
        <dbReference type="ARBA" id="ARBA00004442"/>
    </source>
</evidence>
<keyword evidence="6" id="KW-0472">Membrane</keyword>
<evidence type="ECO:0000256" key="2">
    <source>
        <dbReference type="ARBA" id="ARBA00007613"/>
    </source>
</evidence>
<keyword evidence="4" id="KW-1134">Transmembrane beta strand</keyword>
<gene>
    <name evidence="9" type="ORF">MUY27_19035</name>
</gene>
<sequence length="248" mass="28155">MKYRYLLLLCFFITVSQLCRAQTSVSLIPQISDTYLDRLIELAKANYPRVKAYQTRIEVAKNNVSRSKLSYLDVLTISYVYQPHSATIVNVSQSATGGSSGTGTGTGTTNGQSYSYFNGIQAGLFFNLGGYLQKPKAIKQAKGELQIAYDEQSEYMLTLTTEVKRRYYNYVLKLNNVKFQTQSAQDAEELLKNVRHRFEKGEETYENYSKAQETFTTRNQSRMLSEADLLTAKAELEELIGDKIENVK</sequence>
<dbReference type="GO" id="GO:0015562">
    <property type="term" value="F:efflux transmembrane transporter activity"/>
    <property type="evidence" value="ECO:0007669"/>
    <property type="project" value="InterPro"/>
</dbReference>
<reference evidence="9" key="1">
    <citation type="submission" date="2022-04" db="EMBL/GenBank/DDBJ databases">
        <title>Mucilaginibacter sp. RS28 isolated from freshwater.</title>
        <authorList>
            <person name="Ko S.-R."/>
        </authorList>
    </citation>
    <scope>NUCLEOTIDE SEQUENCE</scope>
    <source>
        <strain evidence="9">RS28</strain>
    </source>
</reference>
<dbReference type="Pfam" id="PF02321">
    <property type="entry name" value="OEP"/>
    <property type="match status" value="1"/>
</dbReference>
<evidence type="ECO:0000313" key="9">
    <source>
        <dbReference type="EMBL" id="MCJ8211822.1"/>
    </source>
</evidence>
<evidence type="ECO:0000313" key="10">
    <source>
        <dbReference type="Proteomes" id="UP001139450"/>
    </source>
</evidence>
<keyword evidence="3" id="KW-0813">Transport</keyword>
<evidence type="ECO:0000256" key="7">
    <source>
        <dbReference type="ARBA" id="ARBA00023237"/>
    </source>
</evidence>
<dbReference type="InterPro" id="IPR003423">
    <property type="entry name" value="OMP_efflux"/>
</dbReference>
<evidence type="ECO:0000256" key="4">
    <source>
        <dbReference type="ARBA" id="ARBA00022452"/>
    </source>
</evidence>
<organism evidence="9 10">
    <name type="scientific">Mucilaginibacter straminoryzae</name>
    <dbReference type="NCBI Taxonomy" id="2932774"/>
    <lineage>
        <taxon>Bacteria</taxon>
        <taxon>Pseudomonadati</taxon>
        <taxon>Bacteroidota</taxon>
        <taxon>Sphingobacteriia</taxon>
        <taxon>Sphingobacteriales</taxon>
        <taxon>Sphingobacteriaceae</taxon>
        <taxon>Mucilaginibacter</taxon>
    </lineage>
</organism>
<keyword evidence="10" id="KW-1185">Reference proteome</keyword>
<accession>A0A9X1X652</accession>
<comment type="caution">
    <text evidence="9">The sequence shown here is derived from an EMBL/GenBank/DDBJ whole genome shotgun (WGS) entry which is preliminary data.</text>
</comment>
<name>A0A9X1X652_9SPHI</name>
<dbReference type="Proteomes" id="UP001139450">
    <property type="component" value="Unassembled WGS sequence"/>
</dbReference>
<keyword evidence="8" id="KW-0732">Signal</keyword>
<evidence type="ECO:0000256" key="5">
    <source>
        <dbReference type="ARBA" id="ARBA00022692"/>
    </source>
</evidence>
<evidence type="ECO:0000256" key="8">
    <source>
        <dbReference type="SAM" id="SignalP"/>
    </source>
</evidence>
<dbReference type="GO" id="GO:0015288">
    <property type="term" value="F:porin activity"/>
    <property type="evidence" value="ECO:0007669"/>
    <property type="project" value="TreeGrafter"/>
</dbReference>
<dbReference type="GO" id="GO:0009279">
    <property type="term" value="C:cell outer membrane"/>
    <property type="evidence" value="ECO:0007669"/>
    <property type="project" value="UniProtKB-SubCell"/>
</dbReference>
<dbReference type="RefSeq" id="WP_245132787.1">
    <property type="nucleotide sequence ID" value="NZ_JALJEJ010000013.1"/>
</dbReference>
<dbReference type="SUPFAM" id="SSF56954">
    <property type="entry name" value="Outer membrane efflux proteins (OEP)"/>
    <property type="match status" value="1"/>
</dbReference>